<dbReference type="Pfam" id="PF00672">
    <property type="entry name" value="HAMP"/>
    <property type="match status" value="2"/>
</dbReference>
<dbReference type="AlphaFoldDB" id="A0A6L6PJJ2"/>
<name>A0A6L6PJJ2_9BURK</name>
<dbReference type="InterPro" id="IPR003660">
    <property type="entry name" value="HAMP_dom"/>
</dbReference>
<dbReference type="CDD" id="cd06225">
    <property type="entry name" value="HAMP"/>
    <property type="match status" value="2"/>
</dbReference>
<feature type="domain" description="HAMP" evidence="6">
    <location>
        <begin position="215"/>
        <end position="267"/>
    </location>
</feature>
<dbReference type="Pfam" id="PF05227">
    <property type="entry name" value="CHASE3"/>
    <property type="match status" value="1"/>
</dbReference>
<keyword evidence="4" id="KW-0812">Transmembrane</keyword>
<dbReference type="PANTHER" id="PTHR32089">
    <property type="entry name" value="METHYL-ACCEPTING CHEMOTAXIS PROTEIN MCPB"/>
    <property type="match status" value="1"/>
</dbReference>
<proteinExistence type="inferred from homology"/>
<gene>
    <name evidence="7" type="ORF">GM676_16965</name>
</gene>
<keyword evidence="8" id="KW-1185">Reference proteome</keyword>
<keyword evidence="4" id="KW-1133">Transmembrane helix</keyword>
<reference evidence="7 8" key="1">
    <citation type="submission" date="2019-11" db="EMBL/GenBank/DDBJ databases">
        <title>Type strains purchased from KCTC, JCM and DSMZ.</title>
        <authorList>
            <person name="Lu H."/>
        </authorList>
    </citation>
    <scope>NUCLEOTIDE SEQUENCE [LARGE SCALE GENOMIC DNA]</scope>
    <source>
        <strain evidence="7 8">KCTC 22382</strain>
    </source>
</reference>
<feature type="domain" description="HAMP" evidence="6">
    <location>
        <begin position="274"/>
        <end position="326"/>
    </location>
</feature>
<keyword evidence="1 3" id="KW-0807">Transducer</keyword>
<evidence type="ECO:0000259" key="5">
    <source>
        <dbReference type="PROSITE" id="PS50111"/>
    </source>
</evidence>
<evidence type="ECO:0000256" key="1">
    <source>
        <dbReference type="ARBA" id="ARBA00023224"/>
    </source>
</evidence>
<evidence type="ECO:0000259" key="6">
    <source>
        <dbReference type="PROSITE" id="PS50885"/>
    </source>
</evidence>
<dbReference type="SUPFAM" id="SSF58104">
    <property type="entry name" value="Methyl-accepting chemotaxis protein (MCP) signaling domain"/>
    <property type="match status" value="1"/>
</dbReference>
<dbReference type="Pfam" id="PF00015">
    <property type="entry name" value="MCPsignal"/>
    <property type="match status" value="1"/>
</dbReference>
<comment type="similarity">
    <text evidence="2">Belongs to the methyl-accepting chemotaxis (MCP) protein family.</text>
</comment>
<dbReference type="PROSITE" id="PS50885">
    <property type="entry name" value="HAMP"/>
    <property type="match status" value="2"/>
</dbReference>
<dbReference type="InterPro" id="IPR007891">
    <property type="entry name" value="CHASE3"/>
</dbReference>
<feature type="transmembrane region" description="Helical" evidence="4">
    <location>
        <begin position="12"/>
        <end position="30"/>
    </location>
</feature>
<comment type="caution">
    <text evidence="7">The sequence shown here is derived from an EMBL/GenBank/DDBJ whole genome shotgun (WGS) entry which is preliminary data.</text>
</comment>
<dbReference type="SMART" id="SM00304">
    <property type="entry name" value="HAMP"/>
    <property type="match status" value="2"/>
</dbReference>
<dbReference type="SUPFAM" id="SSF158472">
    <property type="entry name" value="HAMP domain-like"/>
    <property type="match status" value="1"/>
</dbReference>
<sequence length="605" mass="65097">MFKDLSIKKKLYLGFSAILAIILVLLSIAYNRFNILSEANAWDRHTMDVIQAIDVLRNDLLQVQVEARGYYLTGTAQRLERARKEMTDLPASIGALQKLTADNPAQVARFKKLEQMIHVWIKEVIDSQLKLRQDMGDKAGAADAMGRTPQLSGAATSNIGEIYKFMNEAADEEKRLLALRSAASEQSQETMRMVLTGGGLACVVLSMGVAWLLARSLLAPLNNLTQAVGRIAGGDQAARAHVLSADELGQVSTEFNRMAQAIQDNQANQLAASNLLRSKVDSLLGVVSKAADGDLTGKIEVQGEDAIGKLAKGLDRMFENLRALLNNVQKAGIQVTTSATEIAASAKQQEATGIEQAQTSVEILSTTKEISSNTSQLLKTMEEATAVADYTTSATATAQNNLKRMDSTMQNMVSATDSINAKLAALSEKASNINSVLTTITKVADQTNILSLNAAIEAEKAGEAGRGFSVVATEIRRLADQTSVSTWDIEQMLKEMQSAVSASVMGMDKFSEEIRRSVGEVRAVTDQLSGVMDQVQKLAPQFDVVLQGMQSQAVGAEQITATMMQLNDATQQTVESLKATSEAVHQLQYAAGDLQTSVANFAVTV</sequence>
<dbReference type="SMART" id="SM00283">
    <property type="entry name" value="MA"/>
    <property type="match status" value="1"/>
</dbReference>
<organism evidence="7 8">
    <name type="scientific">Duganella radicis</name>
    <dbReference type="NCBI Taxonomy" id="551988"/>
    <lineage>
        <taxon>Bacteria</taxon>
        <taxon>Pseudomonadati</taxon>
        <taxon>Pseudomonadota</taxon>
        <taxon>Betaproteobacteria</taxon>
        <taxon>Burkholderiales</taxon>
        <taxon>Oxalobacteraceae</taxon>
        <taxon>Telluria group</taxon>
        <taxon>Duganella</taxon>
    </lineage>
</organism>
<dbReference type="PANTHER" id="PTHR32089:SF120">
    <property type="entry name" value="METHYL-ACCEPTING CHEMOTAXIS PROTEIN TLPQ"/>
    <property type="match status" value="1"/>
</dbReference>
<evidence type="ECO:0000313" key="8">
    <source>
        <dbReference type="Proteomes" id="UP000475582"/>
    </source>
</evidence>
<feature type="domain" description="Methyl-accepting transducer" evidence="5">
    <location>
        <begin position="331"/>
        <end position="567"/>
    </location>
</feature>
<dbReference type="GO" id="GO:0016020">
    <property type="term" value="C:membrane"/>
    <property type="evidence" value="ECO:0007669"/>
    <property type="project" value="InterPro"/>
</dbReference>
<protein>
    <submittedName>
        <fullName evidence="7">HAMP domain-containing protein</fullName>
    </submittedName>
</protein>
<accession>A0A6L6PJJ2</accession>
<dbReference type="Gene3D" id="1.10.287.950">
    <property type="entry name" value="Methyl-accepting chemotaxis protein"/>
    <property type="match status" value="1"/>
</dbReference>
<dbReference type="Gene3D" id="6.10.340.10">
    <property type="match status" value="1"/>
</dbReference>
<evidence type="ECO:0000313" key="7">
    <source>
        <dbReference type="EMBL" id="MTV39266.1"/>
    </source>
</evidence>
<dbReference type="RefSeq" id="WP_155464912.1">
    <property type="nucleotide sequence ID" value="NZ_WNKY01000018.1"/>
</dbReference>
<dbReference type="InterPro" id="IPR004089">
    <property type="entry name" value="MCPsignal_dom"/>
</dbReference>
<dbReference type="EMBL" id="WNKY01000018">
    <property type="protein sequence ID" value="MTV39266.1"/>
    <property type="molecule type" value="Genomic_DNA"/>
</dbReference>
<dbReference type="GO" id="GO:0007165">
    <property type="term" value="P:signal transduction"/>
    <property type="evidence" value="ECO:0007669"/>
    <property type="project" value="UniProtKB-KW"/>
</dbReference>
<dbReference type="Gene3D" id="1.20.1440.210">
    <property type="match status" value="1"/>
</dbReference>
<keyword evidence="4" id="KW-0472">Membrane</keyword>
<dbReference type="OrthoDB" id="2489132at2"/>
<dbReference type="Proteomes" id="UP000475582">
    <property type="component" value="Unassembled WGS sequence"/>
</dbReference>
<evidence type="ECO:0000256" key="3">
    <source>
        <dbReference type="PROSITE-ProRule" id="PRU00284"/>
    </source>
</evidence>
<evidence type="ECO:0000256" key="4">
    <source>
        <dbReference type="SAM" id="Phobius"/>
    </source>
</evidence>
<evidence type="ECO:0000256" key="2">
    <source>
        <dbReference type="ARBA" id="ARBA00029447"/>
    </source>
</evidence>
<dbReference type="PROSITE" id="PS50111">
    <property type="entry name" value="CHEMOTAXIS_TRANSDUC_2"/>
    <property type="match status" value="1"/>
</dbReference>